<dbReference type="EMBL" id="KF118064">
    <property type="protein sequence ID" value="AIA85323.1"/>
    <property type="molecule type" value="Genomic_DNA"/>
</dbReference>
<reference evidence="1" key="1">
    <citation type="journal article" date="2013" name="Environ. Microbiol.">
        <title>Seasonally variable intestinal metagenomes of the red palm weevil (Rhynchophorus ferrugineus).</title>
        <authorList>
            <person name="Jia S."/>
            <person name="Zhang X."/>
            <person name="Zhang G."/>
            <person name="Yin A."/>
            <person name="Zhang S."/>
            <person name="Li F."/>
            <person name="Wang L."/>
            <person name="Zhao D."/>
            <person name="Yun Q."/>
            <person name="Tala"/>
            <person name="Wang J."/>
            <person name="Sun G."/>
            <person name="Baabdullah M."/>
            <person name="Yu X."/>
            <person name="Hu S."/>
            <person name="Al-Mssallem I.S."/>
            <person name="Yu J."/>
        </authorList>
    </citation>
    <scope>NUCLEOTIDE SEQUENCE</scope>
</reference>
<sequence length="141" mass="15098">MDRLARDPALRPVYDAALLRLFDSRCLANMLRLLGREAPTVVTGADLTVALLSCLDGERVAIIGLGETEMAALGRNYPGIDFIHHEPPMGMLCNEKAFAAALRFVRQSGAAFTFFAIGSPAQERLAHAVGSEVRGIGLCIG</sequence>
<dbReference type="Pfam" id="PF03808">
    <property type="entry name" value="Glyco_tran_WecG"/>
    <property type="match status" value="1"/>
</dbReference>
<evidence type="ECO:0000313" key="1">
    <source>
        <dbReference type="EMBL" id="AIA85323.1"/>
    </source>
</evidence>
<proteinExistence type="predicted"/>
<organism evidence="1">
    <name type="scientific">uncultured Pseudomonas sp</name>
    <dbReference type="NCBI Taxonomy" id="114707"/>
    <lineage>
        <taxon>Bacteria</taxon>
        <taxon>Pseudomonadati</taxon>
        <taxon>Pseudomonadota</taxon>
        <taxon>Gammaproteobacteria</taxon>
        <taxon>Pseudomonadales</taxon>
        <taxon>Pseudomonadaceae</taxon>
        <taxon>Pseudomonas</taxon>
        <taxon>environmental samples</taxon>
    </lineage>
</organism>
<feature type="non-terminal residue" evidence="1">
    <location>
        <position position="141"/>
    </location>
</feature>
<dbReference type="InterPro" id="IPR004629">
    <property type="entry name" value="WecG_TagA_CpsF"/>
</dbReference>
<accession>A0A060BM32</accession>
<name>A0A060BM32_9PSED</name>
<dbReference type="AlphaFoldDB" id="A0A060BM32"/>
<dbReference type="GO" id="GO:0016740">
    <property type="term" value="F:transferase activity"/>
    <property type="evidence" value="ECO:0007669"/>
    <property type="project" value="InterPro"/>
</dbReference>
<protein>
    <submittedName>
        <fullName evidence="1">Glyco_tran_WecB</fullName>
    </submittedName>
</protein>